<evidence type="ECO:0000313" key="1">
    <source>
        <dbReference type="EMBL" id="CAD8214015.1"/>
    </source>
</evidence>
<keyword evidence="2" id="KW-1185">Reference proteome</keyword>
<dbReference type="EMBL" id="CAJJDO010000193">
    <property type="protein sequence ID" value="CAD8214015.1"/>
    <property type="molecule type" value="Genomic_DNA"/>
</dbReference>
<proteinExistence type="predicted"/>
<protein>
    <submittedName>
        <fullName evidence="1">Uncharacterized protein</fullName>
    </submittedName>
</protein>
<accession>A0A8S1YIH2</accession>
<dbReference type="Proteomes" id="UP000689195">
    <property type="component" value="Unassembled WGS sequence"/>
</dbReference>
<evidence type="ECO:0000313" key="2">
    <source>
        <dbReference type="Proteomes" id="UP000689195"/>
    </source>
</evidence>
<name>A0A8S1YIH2_9CILI</name>
<gene>
    <name evidence="1" type="ORF">PPENT_87.1.T1930019</name>
</gene>
<organism evidence="1 2">
    <name type="scientific">Paramecium pentaurelia</name>
    <dbReference type="NCBI Taxonomy" id="43138"/>
    <lineage>
        <taxon>Eukaryota</taxon>
        <taxon>Sar</taxon>
        <taxon>Alveolata</taxon>
        <taxon>Ciliophora</taxon>
        <taxon>Intramacronucleata</taxon>
        <taxon>Oligohymenophorea</taxon>
        <taxon>Peniculida</taxon>
        <taxon>Parameciidae</taxon>
        <taxon>Paramecium</taxon>
    </lineage>
</organism>
<comment type="caution">
    <text evidence="1">The sequence shown here is derived from an EMBL/GenBank/DDBJ whole genome shotgun (WGS) entry which is preliminary data.</text>
</comment>
<sequence>MMEMKVLQIQMLHEQLIQVEDLNMEILFCNQSIATSCGYTLTSTDDTQNQNYYNQISTKSGDLQRYTTALQVHVQLEQSKGEFLKQYLMQKLQQNNFIQIKLSVLIFQCSSYTIRTGAKEKLIQCNEMFIIAVTPTKCSFDADALVKSSFTCQHFIKYLFLNLIDDCYSLGCPKPQLLVEDIWQQLQDIIDHTTKRIFIILLYIAKQLYYFIFKTYVNSINYIPLKNYQLSTQIVNNCHIIGKQKKIVIIIMKLHKSLQLESDLGYWMIVEIDK</sequence>
<reference evidence="1" key="1">
    <citation type="submission" date="2021-01" db="EMBL/GenBank/DDBJ databases">
        <authorList>
            <consortium name="Genoscope - CEA"/>
            <person name="William W."/>
        </authorList>
    </citation>
    <scope>NUCLEOTIDE SEQUENCE</scope>
</reference>
<dbReference type="AlphaFoldDB" id="A0A8S1YIH2"/>